<comment type="caution">
    <text evidence="4">The sequence shown here is derived from an EMBL/GenBank/DDBJ whole genome shotgun (WGS) entry which is preliminary data.</text>
</comment>
<proteinExistence type="predicted"/>
<dbReference type="SMART" id="SM00028">
    <property type="entry name" value="TPR"/>
    <property type="match status" value="4"/>
</dbReference>
<dbReference type="InterPro" id="IPR019734">
    <property type="entry name" value="TPR_rpt"/>
</dbReference>
<name>A0ABV4WEH2_9CYAN</name>
<keyword evidence="5" id="KW-1185">Reference proteome</keyword>
<dbReference type="PANTHER" id="PTHR44943">
    <property type="entry name" value="CELLULOSE SYNTHASE OPERON PROTEIN C"/>
    <property type="match status" value="1"/>
</dbReference>
<protein>
    <recommendedName>
        <fullName evidence="6">Tetratricopeptide repeat protein</fullName>
    </recommendedName>
</protein>
<dbReference type="Proteomes" id="UP001576780">
    <property type="component" value="Unassembled WGS sequence"/>
</dbReference>
<dbReference type="RefSeq" id="WP_413275924.1">
    <property type="nucleotide sequence ID" value="NZ_JBHFNT010000035.1"/>
</dbReference>
<sequence>MSIDDEDLGSEGLTENRQLQLFTDRYEFTRLFASYLNDDPPRQSILYFYGDGGNGKSLLLKFLQTFCSKRFIPKTWEQLKVNSNHRVVAEFIKNAKVRENCTAIPAVWHDFGLPARGENQPQDPFYGLLMLRRNISEAAPQYKFKFPLFDFACVWYLHKNGKSAEEIKRLFPLNEVAGLIAPVIDLVTQNPIGTFAKAGLDFFVKDIDQKIALYWQQRQLSGERLEEIRSKDVDTELIFELPKLLGEDLTAAMSERDKPPRLVLFFDTHERFWQERRREQGERYFYQDEWFRRLLRRLPLELGIVVVVAGRDHPKEQLQWTEAAKFPIPQQFLDIQLLWHLSAGDAEDYLRKTEIIQPDLVAALIKYASINPEEKDLQVHPFYLGLCADVVLVERKRGITLQAADFAVIPKLEDKTRELIDRLLRYVDEEVREAVHCLSACRAFNDELYFKLGEECHFQATAANFRILKRFSFVWQDKERGENWFRIHDLLRRLDYERENSTTCKAHEVLETHYREVGNLPEAVYHANRLDWERGVDEWEREFNAAFERSDYQLCRSFLSVRSDFCIKSDFQLGRISQSEGDYFTRLAQHAEAKQEYLEAIAAYNRELSLTPDDTATLNNKGIALQSLGDLQTKLSETDAAKLSYTDAIAAYDLALNLAPNYIEVLNNKGNALQRLGELQTQLSETDAAKLSYTDAIAAYDLALNLAPNYIQILNNKGKALKNFGNLQAELSQKDEAIESWKAAIEAFNRSLAIVPRNQSIRNLRDELQEFLKQQE</sequence>
<keyword evidence="2 3" id="KW-0802">TPR repeat</keyword>
<reference evidence="4 5" key="1">
    <citation type="submission" date="2024-09" db="EMBL/GenBank/DDBJ databases">
        <title>Floridaenema gen nov. (Aerosakkonemataceae, Aerosakkonematales ord. nov., Cyanobacteria) from benthic tropical and subtropical fresh waters, with the description of four new species.</title>
        <authorList>
            <person name="Moretto J.A."/>
            <person name="Berthold D.E."/>
            <person name="Lefler F.W."/>
            <person name="Huang I.-S."/>
            <person name="Laughinghouse H. IV."/>
        </authorList>
    </citation>
    <scope>NUCLEOTIDE SEQUENCE [LARGE SCALE GENOMIC DNA]</scope>
    <source>
        <strain evidence="4 5">BLCC-F167</strain>
    </source>
</reference>
<evidence type="ECO:0000256" key="2">
    <source>
        <dbReference type="ARBA" id="ARBA00022803"/>
    </source>
</evidence>
<dbReference type="Gene3D" id="1.25.40.10">
    <property type="entry name" value="Tetratricopeptide repeat domain"/>
    <property type="match status" value="3"/>
</dbReference>
<organism evidence="4 5">
    <name type="scientific">Floridaenema evergladense BLCC-F167</name>
    <dbReference type="NCBI Taxonomy" id="3153639"/>
    <lineage>
        <taxon>Bacteria</taxon>
        <taxon>Bacillati</taxon>
        <taxon>Cyanobacteriota</taxon>
        <taxon>Cyanophyceae</taxon>
        <taxon>Oscillatoriophycideae</taxon>
        <taxon>Aerosakkonematales</taxon>
        <taxon>Aerosakkonemataceae</taxon>
        <taxon>Floridanema</taxon>
        <taxon>Floridanema evergladense</taxon>
    </lineage>
</organism>
<dbReference type="PANTHER" id="PTHR44943:SF8">
    <property type="entry name" value="TPR REPEAT-CONTAINING PROTEIN MJ0263"/>
    <property type="match status" value="1"/>
</dbReference>
<evidence type="ECO:0000313" key="4">
    <source>
        <dbReference type="EMBL" id="MFB2833467.1"/>
    </source>
</evidence>
<dbReference type="InterPro" id="IPR051685">
    <property type="entry name" value="Ycf3/AcsC/BcsC/TPR_MFPF"/>
</dbReference>
<evidence type="ECO:0000313" key="5">
    <source>
        <dbReference type="Proteomes" id="UP001576780"/>
    </source>
</evidence>
<dbReference type="PROSITE" id="PS50005">
    <property type="entry name" value="TPR"/>
    <property type="match status" value="1"/>
</dbReference>
<accession>A0ABV4WEH2</accession>
<evidence type="ECO:0000256" key="1">
    <source>
        <dbReference type="ARBA" id="ARBA00022737"/>
    </source>
</evidence>
<dbReference type="InterPro" id="IPR011990">
    <property type="entry name" value="TPR-like_helical_dom_sf"/>
</dbReference>
<keyword evidence="1" id="KW-0677">Repeat</keyword>
<evidence type="ECO:0000256" key="3">
    <source>
        <dbReference type="PROSITE-ProRule" id="PRU00339"/>
    </source>
</evidence>
<feature type="repeat" description="TPR" evidence="3">
    <location>
        <begin position="581"/>
        <end position="614"/>
    </location>
</feature>
<dbReference type="EMBL" id="JBHFNT010000035">
    <property type="protein sequence ID" value="MFB2833467.1"/>
    <property type="molecule type" value="Genomic_DNA"/>
</dbReference>
<evidence type="ECO:0008006" key="6">
    <source>
        <dbReference type="Google" id="ProtNLM"/>
    </source>
</evidence>
<gene>
    <name evidence="4" type="ORF">ACE1CA_02940</name>
</gene>
<dbReference type="SUPFAM" id="SSF48439">
    <property type="entry name" value="Protein prenylyltransferase"/>
    <property type="match status" value="1"/>
</dbReference>